<evidence type="ECO:0000256" key="2">
    <source>
        <dbReference type="SAM" id="MobiDB-lite"/>
    </source>
</evidence>
<name>A0A8H6YEH7_9AGAR</name>
<feature type="compositionally biased region" description="Basic residues" evidence="2">
    <location>
        <begin position="460"/>
        <end position="476"/>
    </location>
</feature>
<comment type="caution">
    <text evidence="3">The sequence shown here is derived from an EMBL/GenBank/DDBJ whole genome shotgun (WGS) entry which is preliminary data.</text>
</comment>
<accession>A0A8H6YEH7</accession>
<keyword evidence="1" id="KW-0175">Coiled coil</keyword>
<evidence type="ECO:0000256" key="1">
    <source>
        <dbReference type="SAM" id="Coils"/>
    </source>
</evidence>
<gene>
    <name evidence="3" type="ORF">MSAN_01345600</name>
</gene>
<keyword evidence="4" id="KW-1185">Reference proteome</keyword>
<organism evidence="3 4">
    <name type="scientific">Mycena sanguinolenta</name>
    <dbReference type="NCBI Taxonomy" id="230812"/>
    <lineage>
        <taxon>Eukaryota</taxon>
        <taxon>Fungi</taxon>
        <taxon>Dikarya</taxon>
        <taxon>Basidiomycota</taxon>
        <taxon>Agaricomycotina</taxon>
        <taxon>Agaricomycetes</taxon>
        <taxon>Agaricomycetidae</taxon>
        <taxon>Agaricales</taxon>
        <taxon>Marasmiineae</taxon>
        <taxon>Mycenaceae</taxon>
        <taxon>Mycena</taxon>
    </lineage>
</organism>
<dbReference type="EMBL" id="JACAZH010000010">
    <property type="protein sequence ID" value="KAF7357494.1"/>
    <property type="molecule type" value="Genomic_DNA"/>
</dbReference>
<reference evidence="3" key="1">
    <citation type="submission" date="2020-05" db="EMBL/GenBank/DDBJ databases">
        <title>Mycena genomes resolve the evolution of fungal bioluminescence.</title>
        <authorList>
            <person name="Tsai I.J."/>
        </authorList>
    </citation>
    <scope>NUCLEOTIDE SEQUENCE</scope>
    <source>
        <strain evidence="3">160909Yilan</strain>
    </source>
</reference>
<dbReference type="OrthoDB" id="7690434at2759"/>
<dbReference type="Proteomes" id="UP000623467">
    <property type="component" value="Unassembled WGS sequence"/>
</dbReference>
<protein>
    <submittedName>
        <fullName evidence="3">Uncharacterized protein</fullName>
    </submittedName>
</protein>
<evidence type="ECO:0000313" key="4">
    <source>
        <dbReference type="Proteomes" id="UP000623467"/>
    </source>
</evidence>
<dbReference type="AlphaFoldDB" id="A0A8H6YEH7"/>
<sequence length="476" mass="52445">MTFLCLKVSYKYGVYQSKRTPHSNAEYQTLRYATVNHLDTSASAGPPAPAITPERVQVIQTALRGAEQTVRDLQRAITDARAKGDTQLAERLMLQYTEKTTAYMKFKTNIQAMLAQQLQGAAALTYAQQAIAAQQGQVAEAAPLMPAIQQLSQQVQPQKQDDVCPSPIITQWMQMIEQKERERHNRDNVVVWQGRMTLPLTTPAGEPREVSSNVLAISTDPDTCHSETWPRTLALKVSVTPAVALPDLEVWVRRTNPVICRFKPNPAAEDQENNEMVYNGFIVMLLKHKLYLIGSWMLPNAGLSNNLLIFPMPAVGLVGAFFPLNGIPDMPPPPPHLAVAGPQLFAAIYIYMEQHEVAIPPALVLHLVRMPPLHRGRMMANIIRTEMERRERMAEAAAAAARLGGTNPVVPAGFGMPQMGMMQQIGQAQPQQFVHQQQQAVMGGGFNHAQSGLAGAAGRNGRHGRGKRGAKSRRRA</sequence>
<proteinExistence type="predicted"/>
<feature type="region of interest" description="Disordered" evidence="2">
    <location>
        <begin position="445"/>
        <end position="476"/>
    </location>
</feature>
<evidence type="ECO:0000313" key="3">
    <source>
        <dbReference type="EMBL" id="KAF7357494.1"/>
    </source>
</evidence>
<feature type="coiled-coil region" evidence="1">
    <location>
        <begin position="56"/>
        <end position="83"/>
    </location>
</feature>